<reference evidence="4" key="1">
    <citation type="journal article" date="2019" name="Int. J. Syst. Evol. Microbiol.">
        <title>The Global Catalogue of Microorganisms (GCM) 10K type strain sequencing project: providing services to taxonomists for standard genome sequencing and annotation.</title>
        <authorList>
            <consortium name="The Broad Institute Genomics Platform"/>
            <consortium name="The Broad Institute Genome Sequencing Center for Infectious Disease"/>
            <person name="Wu L."/>
            <person name="Ma J."/>
        </authorList>
    </citation>
    <scope>NUCLEOTIDE SEQUENCE [LARGE SCALE GENOMIC DNA]</scope>
    <source>
        <strain evidence="4">KCTC 52366</strain>
    </source>
</reference>
<dbReference type="RefSeq" id="WP_275633253.1">
    <property type="nucleotide sequence ID" value="NZ_JARGYD010000004.1"/>
</dbReference>
<evidence type="ECO:0000313" key="4">
    <source>
        <dbReference type="Proteomes" id="UP001595632"/>
    </source>
</evidence>
<proteinExistence type="predicted"/>
<gene>
    <name evidence="3" type="ORF">ACFOGP_11205</name>
</gene>
<accession>A0ABV7GPI4</accession>
<evidence type="ECO:0000256" key="1">
    <source>
        <dbReference type="SAM" id="MobiDB-lite"/>
    </source>
</evidence>
<sequence>MSAPDTNIEKQTRWHRGPLIGMAVVVLFALGYGAYYLGNLAEEGNNPDNPDVIIDGRTGEAEEVQ</sequence>
<keyword evidence="2" id="KW-1133">Transmembrane helix</keyword>
<keyword evidence="2" id="KW-0472">Membrane</keyword>
<name>A0ABV7GPI4_9RHOB</name>
<evidence type="ECO:0000256" key="2">
    <source>
        <dbReference type="SAM" id="Phobius"/>
    </source>
</evidence>
<evidence type="ECO:0000313" key="3">
    <source>
        <dbReference type="EMBL" id="MFC3143282.1"/>
    </source>
</evidence>
<keyword evidence="4" id="KW-1185">Reference proteome</keyword>
<dbReference type="EMBL" id="JBHRTB010000010">
    <property type="protein sequence ID" value="MFC3143282.1"/>
    <property type="molecule type" value="Genomic_DNA"/>
</dbReference>
<comment type="caution">
    <text evidence="3">The sequence shown here is derived from an EMBL/GenBank/DDBJ whole genome shotgun (WGS) entry which is preliminary data.</text>
</comment>
<keyword evidence="2" id="KW-0812">Transmembrane</keyword>
<organism evidence="3 4">
    <name type="scientific">Psychromarinibacter halotolerans</name>
    <dbReference type="NCBI Taxonomy" id="1775175"/>
    <lineage>
        <taxon>Bacteria</taxon>
        <taxon>Pseudomonadati</taxon>
        <taxon>Pseudomonadota</taxon>
        <taxon>Alphaproteobacteria</taxon>
        <taxon>Rhodobacterales</taxon>
        <taxon>Paracoccaceae</taxon>
        <taxon>Psychromarinibacter</taxon>
    </lineage>
</organism>
<feature type="transmembrane region" description="Helical" evidence="2">
    <location>
        <begin position="19"/>
        <end position="38"/>
    </location>
</feature>
<protein>
    <submittedName>
        <fullName evidence="3">Uncharacterized protein</fullName>
    </submittedName>
</protein>
<feature type="region of interest" description="Disordered" evidence="1">
    <location>
        <begin position="42"/>
        <end position="65"/>
    </location>
</feature>
<dbReference type="Proteomes" id="UP001595632">
    <property type="component" value="Unassembled WGS sequence"/>
</dbReference>